<dbReference type="Proteomes" id="UP001596113">
    <property type="component" value="Unassembled WGS sequence"/>
</dbReference>
<reference evidence="3" key="1">
    <citation type="journal article" date="2019" name="Int. J. Syst. Evol. Microbiol.">
        <title>The Global Catalogue of Microorganisms (GCM) 10K type strain sequencing project: providing services to taxonomists for standard genome sequencing and annotation.</title>
        <authorList>
            <consortium name="The Broad Institute Genomics Platform"/>
            <consortium name="The Broad Institute Genome Sequencing Center for Infectious Disease"/>
            <person name="Wu L."/>
            <person name="Ma J."/>
        </authorList>
    </citation>
    <scope>NUCLEOTIDE SEQUENCE [LARGE SCALE GENOMIC DNA]</scope>
    <source>
        <strain evidence="3">CGMCC 1.18575</strain>
    </source>
</reference>
<dbReference type="InterPro" id="IPR036237">
    <property type="entry name" value="Xyl_isomerase-like_sf"/>
</dbReference>
<dbReference type="GO" id="GO:0016853">
    <property type="term" value="F:isomerase activity"/>
    <property type="evidence" value="ECO:0007669"/>
    <property type="project" value="UniProtKB-KW"/>
</dbReference>
<sequence length="263" mass="30202">MKLRLFKSLWGMEELSYEESFEKIAAFGYEGVEAGVPPTEDRERFSQLLKKHNLSYIALIGSSGDHEKTFEERVASAVLLEPDLIISHSARDCMDETEQYRFFDKALQVESRYGIPVGHETHRHRAMFTPWTTSKLLKAFPDLKITADFSHWCCVCESLLEDQVHHLELAFERTIHIHARVGYAEGPQVPHPGAPEYENELLAHERWWKSIMEARAAKGCAATTVTPEFGPPGYMHTMPFSNKPVSDLWDVCSWMANRLRAKY</sequence>
<gene>
    <name evidence="2" type="ORF">ACFPOF_25885</name>
</gene>
<dbReference type="Gene3D" id="3.20.20.150">
    <property type="entry name" value="Divalent-metal-dependent TIM barrel enzymes"/>
    <property type="match status" value="1"/>
</dbReference>
<dbReference type="EMBL" id="JBHSMI010000052">
    <property type="protein sequence ID" value="MFC5406185.1"/>
    <property type="molecule type" value="Genomic_DNA"/>
</dbReference>
<dbReference type="InterPro" id="IPR013022">
    <property type="entry name" value="Xyl_isomerase-like_TIM-brl"/>
</dbReference>
<name>A0ABW0I0X2_9BACL</name>
<comment type="caution">
    <text evidence="2">The sequence shown here is derived from an EMBL/GenBank/DDBJ whole genome shotgun (WGS) entry which is preliminary data.</text>
</comment>
<evidence type="ECO:0000313" key="3">
    <source>
        <dbReference type="Proteomes" id="UP001596113"/>
    </source>
</evidence>
<protein>
    <submittedName>
        <fullName evidence="2">Sugar phosphate isomerase/epimerase family protein</fullName>
    </submittedName>
</protein>
<feature type="domain" description="Xylose isomerase-like TIM barrel" evidence="1">
    <location>
        <begin position="21"/>
        <end position="179"/>
    </location>
</feature>
<dbReference type="RefSeq" id="WP_378138147.1">
    <property type="nucleotide sequence ID" value="NZ_JBHSMI010000052.1"/>
</dbReference>
<accession>A0ABW0I0X2</accession>
<dbReference type="SUPFAM" id="SSF51658">
    <property type="entry name" value="Xylose isomerase-like"/>
    <property type="match status" value="1"/>
</dbReference>
<organism evidence="2 3">
    <name type="scientific">Cohnella soli</name>
    <dbReference type="NCBI Taxonomy" id="425005"/>
    <lineage>
        <taxon>Bacteria</taxon>
        <taxon>Bacillati</taxon>
        <taxon>Bacillota</taxon>
        <taxon>Bacilli</taxon>
        <taxon>Bacillales</taxon>
        <taxon>Paenibacillaceae</taxon>
        <taxon>Cohnella</taxon>
    </lineage>
</organism>
<evidence type="ECO:0000259" key="1">
    <source>
        <dbReference type="Pfam" id="PF01261"/>
    </source>
</evidence>
<evidence type="ECO:0000313" key="2">
    <source>
        <dbReference type="EMBL" id="MFC5406185.1"/>
    </source>
</evidence>
<dbReference type="Pfam" id="PF01261">
    <property type="entry name" value="AP_endonuc_2"/>
    <property type="match status" value="1"/>
</dbReference>
<proteinExistence type="predicted"/>
<keyword evidence="3" id="KW-1185">Reference proteome</keyword>
<keyword evidence="2" id="KW-0413">Isomerase</keyword>